<evidence type="ECO:0000256" key="9">
    <source>
        <dbReference type="ARBA" id="ARBA00022989"/>
    </source>
</evidence>
<keyword evidence="7" id="KW-1003">Cell membrane</keyword>
<dbReference type="RefSeq" id="WP_004829287.1">
    <property type="nucleotide sequence ID" value="NZ_JRMW01000019.1"/>
</dbReference>
<dbReference type="PANTHER" id="PTHR43298">
    <property type="entry name" value="MULTIDRUG RESISTANCE PROTEIN NORM-RELATED"/>
    <property type="match status" value="1"/>
</dbReference>
<accession>A0A095Z9H7</accession>
<evidence type="ECO:0000256" key="12">
    <source>
        <dbReference type="ARBA" id="ARBA00031636"/>
    </source>
</evidence>
<feature type="transmembrane region" description="Helical" evidence="13">
    <location>
        <begin position="199"/>
        <end position="218"/>
    </location>
</feature>
<feature type="transmembrane region" description="Helical" evidence="13">
    <location>
        <begin position="166"/>
        <end position="187"/>
    </location>
</feature>
<sequence>MNRKIDLLHGNIRHTLLKLSFPLALTAFIQIAYGFVDTIWIARLGTKAMAGVGIAGFIFWIGNSLVLIPKVGMGVYASQAFGSRNEKETVMIINNGFIQAIVIGLFFTTFCLIVKNVFIEFYNLGHEAEMAAKDYFFVVSLGMIFFFVGPMFTQAFTSLGDSFTPFVINAVGLAINMVLDPVLIFGLGPFPHMGAKGAALATIISQFVVVLLYFLLVISKDGIIRSAITYIDYRENWQLEIFRLGLPAALLSGFHASISMVLNRFMSAFGPTPVAVCAIGSQLESISWNTTEGIQVGIQALVAQNYGAENKKRVKESIKEAFRLVAIIGIIATLVLIIFRHKLFELFTPESKEAIELGANYLFILGLSQAFMSIEIGLAGCFNGMSDTKTPAALGVINNLLRIPISLVLMPFVGVYGVWIAMSSTSIMKGLFAMGLIYRKVKRYMLA</sequence>
<evidence type="ECO:0000256" key="11">
    <source>
        <dbReference type="ARBA" id="ARBA00023136"/>
    </source>
</evidence>
<name>A0A095Z9H7_9FIRM</name>
<feature type="transmembrane region" description="Helical" evidence="13">
    <location>
        <begin position="418"/>
        <end position="438"/>
    </location>
</feature>
<feature type="transmembrane region" description="Helical" evidence="13">
    <location>
        <begin position="135"/>
        <end position="154"/>
    </location>
</feature>
<dbReference type="InterPro" id="IPR050222">
    <property type="entry name" value="MATE_MdtK"/>
</dbReference>
<dbReference type="EMBL" id="JRMW01000019">
    <property type="protein sequence ID" value="KGF05129.1"/>
    <property type="molecule type" value="Genomic_DNA"/>
</dbReference>
<dbReference type="eggNOG" id="COG0534">
    <property type="taxonomic scope" value="Bacteria"/>
</dbReference>
<evidence type="ECO:0000256" key="5">
    <source>
        <dbReference type="ARBA" id="ARBA00022448"/>
    </source>
</evidence>
<feature type="transmembrane region" description="Helical" evidence="13">
    <location>
        <begin position="321"/>
        <end position="339"/>
    </location>
</feature>
<gene>
    <name evidence="14" type="ORF">HMPREF1630_01610</name>
</gene>
<evidence type="ECO:0000256" key="7">
    <source>
        <dbReference type="ARBA" id="ARBA00022475"/>
    </source>
</evidence>
<evidence type="ECO:0000256" key="13">
    <source>
        <dbReference type="SAM" id="Phobius"/>
    </source>
</evidence>
<feature type="transmembrane region" description="Helical" evidence="13">
    <location>
        <begin position="48"/>
        <end position="68"/>
    </location>
</feature>
<evidence type="ECO:0000256" key="10">
    <source>
        <dbReference type="ARBA" id="ARBA00023065"/>
    </source>
</evidence>
<evidence type="ECO:0000256" key="4">
    <source>
        <dbReference type="ARBA" id="ARBA00020268"/>
    </source>
</evidence>
<dbReference type="CDD" id="cd13140">
    <property type="entry name" value="MATE_like_1"/>
    <property type="match status" value="1"/>
</dbReference>
<dbReference type="PIRSF" id="PIRSF006603">
    <property type="entry name" value="DinF"/>
    <property type="match status" value="1"/>
</dbReference>
<organism evidence="14 15">
    <name type="scientific">Anaerococcus lactolyticus S7-1-13</name>
    <dbReference type="NCBI Taxonomy" id="1284686"/>
    <lineage>
        <taxon>Bacteria</taxon>
        <taxon>Bacillati</taxon>
        <taxon>Bacillota</taxon>
        <taxon>Tissierellia</taxon>
        <taxon>Tissierellales</taxon>
        <taxon>Peptoniphilaceae</taxon>
        <taxon>Anaerococcus</taxon>
    </lineage>
</organism>
<dbReference type="OrthoDB" id="9776324at2"/>
<keyword evidence="9 13" id="KW-1133">Transmembrane helix</keyword>
<dbReference type="PANTHER" id="PTHR43298:SF2">
    <property type="entry name" value="FMN_FAD EXPORTER YEEO-RELATED"/>
    <property type="match status" value="1"/>
</dbReference>
<dbReference type="AlphaFoldDB" id="A0A095Z9H7"/>
<dbReference type="Proteomes" id="UP000029579">
    <property type="component" value="Unassembled WGS sequence"/>
</dbReference>
<feature type="transmembrane region" description="Helical" evidence="13">
    <location>
        <begin position="89"/>
        <end position="115"/>
    </location>
</feature>
<evidence type="ECO:0000256" key="6">
    <source>
        <dbReference type="ARBA" id="ARBA00022449"/>
    </source>
</evidence>
<protein>
    <recommendedName>
        <fullName evidence="4">Probable multidrug resistance protein NorM</fullName>
    </recommendedName>
    <alternativeName>
        <fullName evidence="12">Multidrug-efflux transporter</fullName>
    </alternativeName>
</protein>
<dbReference type="GO" id="GO:0006811">
    <property type="term" value="P:monoatomic ion transport"/>
    <property type="evidence" value="ECO:0007669"/>
    <property type="project" value="UniProtKB-KW"/>
</dbReference>
<evidence type="ECO:0000256" key="1">
    <source>
        <dbReference type="ARBA" id="ARBA00003408"/>
    </source>
</evidence>
<keyword evidence="5" id="KW-0813">Transport</keyword>
<evidence type="ECO:0000313" key="14">
    <source>
        <dbReference type="EMBL" id="KGF05129.1"/>
    </source>
</evidence>
<dbReference type="GO" id="GO:0015297">
    <property type="term" value="F:antiporter activity"/>
    <property type="evidence" value="ECO:0007669"/>
    <property type="project" value="UniProtKB-KW"/>
</dbReference>
<dbReference type="InterPro" id="IPR002528">
    <property type="entry name" value="MATE_fam"/>
</dbReference>
<proteinExistence type="inferred from homology"/>
<keyword evidence="6" id="KW-0050">Antiport</keyword>
<evidence type="ECO:0000313" key="15">
    <source>
        <dbReference type="Proteomes" id="UP000029579"/>
    </source>
</evidence>
<keyword evidence="11 13" id="KW-0472">Membrane</keyword>
<dbReference type="InterPro" id="IPR048279">
    <property type="entry name" value="MdtK-like"/>
</dbReference>
<keyword evidence="8 13" id="KW-0812">Transmembrane</keyword>
<dbReference type="NCBIfam" id="TIGR00797">
    <property type="entry name" value="matE"/>
    <property type="match status" value="1"/>
</dbReference>
<evidence type="ECO:0000256" key="8">
    <source>
        <dbReference type="ARBA" id="ARBA00022692"/>
    </source>
</evidence>
<keyword evidence="10" id="KW-0406">Ion transport</keyword>
<comment type="function">
    <text evidence="1">Multidrug efflux pump.</text>
</comment>
<comment type="caution">
    <text evidence="14">The sequence shown here is derived from an EMBL/GenBank/DDBJ whole genome shotgun (WGS) entry which is preliminary data.</text>
</comment>
<dbReference type="GO" id="GO:0005886">
    <property type="term" value="C:plasma membrane"/>
    <property type="evidence" value="ECO:0007669"/>
    <property type="project" value="UniProtKB-SubCell"/>
</dbReference>
<dbReference type="Pfam" id="PF01554">
    <property type="entry name" value="MatE"/>
    <property type="match status" value="2"/>
</dbReference>
<reference evidence="14 15" key="1">
    <citation type="submission" date="2014-07" db="EMBL/GenBank/DDBJ databases">
        <authorList>
            <person name="McCorrison J."/>
            <person name="Sanka R."/>
            <person name="Torralba M."/>
            <person name="Gillis M."/>
            <person name="Haft D.H."/>
            <person name="Methe B."/>
            <person name="Sutton G."/>
            <person name="Nelson K.E."/>
        </authorList>
    </citation>
    <scope>NUCLEOTIDE SEQUENCE [LARGE SCALE GENOMIC DNA]</scope>
    <source>
        <strain evidence="14 15">S7-1-13</strain>
    </source>
</reference>
<dbReference type="GO" id="GO:0042910">
    <property type="term" value="F:xenobiotic transmembrane transporter activity"/>
    <property type="evidence" value="ECO:0007669"/>
    <property type="project" value="InterPro"/>
</dbReference>
<evidence type="ECO:0000256" key="2">
    <source>
        <dbReference type="ARBA" id="ARBA00004651"/>
    </source>
</evidence>
<feature type="transmembrane region" description="Helical" evidence="13">
    <location>
        <begin position="21"/>
        <end position="42"/>
    </location>
</feature>
<comment type="similarity">
    <text evidence="3">Belongs to the multi antimicrobial extrusion (MATE) (TC 2.A.66.1) family.</text>
</comment>
<evidence type="ECO:0000256" key="3">
    <source>
        <dbReference type="ARBA" id="ARBA00010199"/>
    </source>
</evidence>
<comment type="subcellular location">
    <subcellularLocation>
        <location evidence="2">Cell membrane</location>
        <topology evidence="2">Multi-pass membrane protein</topology>
    </subcellularLocation>
</comment>
<feature type="transmembrane region" description="Helical" evidence="13">
    <location>
        <begin position="359"/>
        <end position="380"/>
    </location>
</feature>